<feature type="transmembrane region" description="Helical" evidence="1">
    <location>
        <begin position="31"/>
        <end position="47"/>
    </location>
</feature>
<accession>A0A8J3ADS4</accession>
<gene>
    <name evidence="2" type="ORF">GCM10007380_10340</name>
</gene>
<keyword evidence="1" id="KW-0472">Membrane</keyword>
<proteinExistence type="predicted"/>
<feature type="transmembrane region" description="Helical" evidence="1">
    <location>
        <begin position="82"/>
        <end position="102"/>
    </location>
</feature>
<reference evidence="3" key="1">
    <citation type="journal article" date="2019" name="Int. J. Syst. Evol. Microbiol.">
        <title>The Global Catalogue of Microorganisms (GCM) 10K type strain sequencing project: providing services to taxonomists for standard genome sequencing and annotation.</title>
        <authorList>
            <consortium name="The Broad Institute Genomics Platform"/>
            <consortium name="The Broad Institute Genome Sequencing Center for Infectious Disease"/>
            <person name="Wu L."/>
            <person name="Ma J."/>
        </authorList>
    </citation>
    <scope>NUCLEOTIDE SEQUENCE [LARGE SCALE GENOMIC DNA]</scope>
    <source>
        <strain evidence="3">CGMCC 1.14993</strain>
    </source>
</reference>
<protein>
    <submittedName>
        <fullName evidence="2">Uncharacterized protein</fullName>
    </submittedName>
</protein>
<dbReference type="AlphaFoldDB" id="A0A8J3ADS4"/>
<feature type="transmembrane region" description="Helical" evidence="1">
    <location>
        <begin position="5"/>
        <end position="25"/>
    </location>
</feature>
<evidence type="ECO:0000256" key="1">
    <source>
        <dbReference type="SAM" id="Phobius"/>
    </source>
</evidence>
<evidence type="ECO:0000313" key="2">
    <source>
        <dbReference type="EMBL" id="GGI11936.1"/>
    </source>
</evidence>
<evidence type="ECO:0000313" key="3">
    <source>
        <dbReference type="Proteomes" id="UP000626244"/>
    </source>
</evidence>
<dbReference type="Proteomes" id="UP000626244">
    <property type="component" value="Unassembled WGS sequence"/>
</dbReference>
<dbReference type="RefSeq" id="WP_087999255.1">
    <property type="nucleotide sequence ID" value="NZ_BMHB01000001.1"/>
</dbReference>
<keyword evidence="1" id="KW-0812">Transmembrane</keyword>
<keyword evidence="3" id="KW-1185">Reference proteome</keyword>
<organism evidence="2 3">
    <name type="scientific">Gottfriedia solisilvae</name>
    <dbReference type="NCBI Taxonomy" id="1516104"/>
    <lineage>
        <taxon>Bacteria</taxon>
        <taxon>Bacillati</taxon>
        <taxon>Bacillota</taxon>
        <taxon>Bacilli</taxon>
        <taxon>Bacillales</taxon>
        <taxon>Bacillaceae</taxon>
        <taxon>Gottfriedia</taxon>
    </lineage>
</organism>
<keyword evidence="1" id="KW-1133">Transmembrane helix</keyword>
<dbReference type="OrthoDB" id="2870533at2"/>
<name>A0A8J3ADS4_9BACI</name>
<comment type="caution">
    <text evidence="2">The sequence shown here is derived from an EMBL/GenBank/DDBJ whole genome shotgun (WGS) entry which is preliminary data.</text>
</comment>
<dbReference type="EMBL" id="BMHB01000001">
    <property type="protein sequence ID" value="GGI11936.1"/>
    <property type="molecule type" value="Genomic_DNA"/>
</dbReference>
<sequence length="105" mass="12036">MLKKFIYVFAILIVQLILTFLVSVLSDSSPGNSAIMIGFATTIVLYWRSAKKQSYTPFQQYQWLRAVGLELNELHKDFKRKLAIKASLMYSFSGLVVTLYSSQIF</sequence>